<dbReference type="Gene3D" id="3.90.1750.20">
    <property type="entry name" value="Putative Large Serine Recombinase, Chain B, Domain 2"/>
    <property type="match status" value="1"/>
</dbReference>
<accession>A0A0R1M2Y7</accession>
<keyword evidence="1" id="KW-0229">DNA integration</keyword>
<dbReference type="AlphaFoldDB" id="A0A0R1M2Y7"/>
<feature type="domain" description="Recombinase" evidence="7">
    <location>
        <begin position="168"/>
        <end position="268"/>
    </location>
</feature>
<dbReference type="Pfam" id="PF00239">
    <property type="entry name" value="Resolvase"/>
    <property type="match status" value="1"/>
</dbReference>
<dbReference type="GO" id="GO:0015074">
    <property type="term" value="P:DNA integration"/>
    <property type="evidence" value="ECO:0007669"/>
    <property type="project" value="UniProtKB-KW"/>
</dbReference>
<dbReference type="PROSITE" id="PS51737">
    <property type="entry name" value="RECOMBINASE_DNA_BIND"/>
    <property type="match status" value="1"/>
</dbReference>
<feature type="domain" description="Resolvase/invertase-type recombinase catalytic" evidence="6">
    <location>
        <begin position="11"/>
        <end position="160"/>
    </location>
</feature>
<dbReference type="InterPro" id="IPR011109">
    <property type="entry name" value="DNA_bind_recombinase_dom"/>
</dbReference>
<feature type="active site" description="O-(5'-phospho-DNA)-serine intermediate" evidence="4 5">
    <location>
        <position position="19"/>
    </location>
</feature>
<name>A0A0R1M2Y7_9LACO</name>
<evidence type="ECO:0000256" key="5">
    <source>
        <dbReference type="PROSITE-ProRule" id="PRU10137"/>
    </source>
</evidence>
<dbReference type="CDD" id="cd00338">
    <property type="entry name" value="Ser_Recombinase"/>
    <property type="match status" value="1"/>
</dbReference>
<comment type="caution">
    <text evidence="8">The sequence shown here is derived from an EMBL/GenBank/DDBJ whole genome shotgun (WGS) entry which is preliminary data.</text>
</comment>
<dbReference type="PROSITE" id="PS00397">
    <property type="entry name" value="RECOMBINASES_1"/>
    <property type="match status" value="1"/>
</dbReference>
<dbReference type="InterPro" id="IPR036162">
    <property type="entry name" value="Resolvase-like_N_sf"/>
</dbReference>
<evidence type="ECO:0000256" key="4">
    <source>
        <dbReference type="PIRSR" id="PIRSR606118-50"/>
    </source>
</evidence>
<dbReference type="PANTHER" id="PTHR30461:SF23">
    <property type="entry name" value="DNA RECOMBINASE-RELATED"/>
    <property type="match status" value="1"/>
</dbReference>
<dbReference type="OrthoDB" id="9797501at2"/>
<evidence type="ECO:0000259" key="6">
    <source>
        <dbReference type="PROSITE" id="PS51736"/>
    </source>
</evidence>
<dbReference type="EMBL" id="AZEF01000013">
    <property type="protein sequence ID" value="KRL02374.1"/>
    <property type="molecule type" value="Genomic_DNA"/>
</dbReference>
<dbReference type="InterPro" id="IPR006118">
    <property type="entry name" value="Recombinase_CS"/>
</dbReference>
<evidence type="ECO:0000313" key="8">
    <source>
        <dbReference type="EMBL" id="KRL02374.1"/>
    </source>
</evidence>
<dbReference type="PROSITE" id="PS51736">
    <property type="entry name" value="RECOMBINASES_3"/>
    <property type="match status" value="1"/>
</dbReference>
<dbReference type="STRING" id="1423731.FC81_GL000717"/>
<reference evidence="8 9" key="1">
    <citation type="journal article" date="2015" name="Genome Announc.">
        <title>Expanding the biotechnology potential of lactobacilli through comparative genomics of 213 strains and associated genera.</title>
        <authorList>
            <person name="Sun Z."/>
            <person name="Harris H.M."/>
            <person name="McCann A."/>
            <person name="Guo C."/>
            <person name="Argimon S."/>
            <person name="Zhang W."/>
            <person name="Yang X."/>
            <person name="Jeffery I.B."/>
            <person name="Cooney J.C."/>
            <person name="Kagawa T.F."/>
            <person name="Liu W."/>
            <person name="Song Y."/>
            <person name="Salvetti E."/>
            <person name="Wrobel A."/>
            <person name="Rasinkangas P."/>
            <person name="Parkhill J."/>
            <person name="Rea M.C."/>
            <person name="O'Sullivan O."/>
            <person name="Ritari J."/>
            <person name="Douillard F.P."/>
            <person name="Paul Ross R."/>
            <person name="Yang R."/>
            <person name="Briner A.E."/>
            <person name="Felis G.E."/>
            <person name="de Vos W.M."/>
            <person name="Barrangou R."/>
            <person name="Klaenhammer T.R."/>
            <person name="Caufield P.W."/>
            <person name="Cui Y."/>
            <person name="Zhang H."/>
            <person name="O'Toole P.W."/>
        </authorList>
    </citation>
    <scope>NUCLEOTIDE SEQUENCE [LARGE SCALE GENOMIC DNA]</scope>
    <source>
        <strain evidence="8 9">DSM 19910</strain>
    </source>
</reference>
<dbReference type="GO" id="GO:0000150">
    <property type="term" value="F:DNA strand exchange activity"/>
    <property type="evidence" value="ECO:0007669"/>
    <property type="project" value="InterPro"/>
</dbReference>
<dbReference type="PANTHER" id="PTHR30461">
    <property type="entry name" value="DNA-INVERTASE FROM LAMBDOID PROPHAGE"/>
    <property type="match status" value="1"/>
</dbReference>
<dbReference type="InterPro" id="IPR038109">
    <property type="entry name" value="DNA_bind_recomb_sf"/>
</dbReference>
<keyword evidence="9" id="KW-1185">Reference proteome</keyword>
<evidence type="ECO:0000256" key="2">
    <source>
        <dbReference type="ARBA" id="ARBA00023125"/>
    </source>
</evidence>
<dbReference type="PATRIC" id="fig|1423731.3.peg.736"/>
<evidence type="ECO:0000256" key="3">
    <source>
        <dbReference type="ARBA" id="ARBA00023172"/>
    </source>
</evidence>
<proteinExistence type="predicted"/>
<evidence type="ECO:0000256" key="1">
    <source>
        <dbReference type="ARBA" id="ARBA00022908"/>
    </source>
</evidence>
<dbReference type="Proteomes" id="UP000051621">
    <property type="component" value="Unassembled WGS sequence"/>
</dbReference>
<evidence type="ECO:0000259" key="7">
    <source>
        <dbReference type="PROSITE" id="PS51737"/>
    </source>
</evidence>
<dbReference type="SUPFAM" id="SSF53041">
    <property type="entry name" value="Resolvase-like"/>
    <property type="match status" value="1"/>
</dbReference>
<dbReference type="Gene3D" id="3.40.50.1390">
    <property type="entry name" value="Resolvase, N-terminal catalytic domain"/>
    <property type="match status" value="1"/>
</dbReference>
<gene>
    <name evidence="8" type="ORF">FC81_GL000717</name>
</gene>
<organism evidence="8 9">
    <name type="scientific">Liquorilactobacillus capillatus DSM 19910</name>
    <dbReference type="NCBI Taxonomy" id="1423731"/>
    <lineage>
        <taxon>Bacteria</taxon>
        <taxon>Bacillati</taxon>
        <taxon>Bacillota</taxon>
        <taxon>Bacilli</taxon>
        <taxon>Lactobacillales</taxon>
        <taxon>Lactobacillaceae</taxon>
        <taxon>Liquorilactobacillus</taxon>
    </lineage>
</organism>
<keyword evidence="2" id="KW-0238">DNA-binding</keyword>
<dbReference type="InterPro" id="IPR006119">
    <property type="entry name" value="Resolv_N"/>
</dbReference>
<dbReference type="Pfam" id="PF07508">
    <property type="entry name" value="Recombinase"/>
    <property type="match status" value="1"/>
</dbReference>
<sequence length="469" mass="54972">MERRRDNLKIKAVGYVRVSTQRQAAQGFSLLSQSQRIAGTAQERGWSLKMFQDEGVSGHHISNRQGIQSLIREIKCINQIDYLIVTKLDRLSRNAKELLQLMELFQKNGVELISLTEQLDDFTTPVGMVQAQIYGAVAEFERSIIQENVQLALAHKFQQGRIISSQLPYGYFFDRQHKVQIEVTTSVIVKFLYETYLEGKGYRKLSTLVKERFNRDLQPVRIKQILMNQHYIGIAKTNYGKRQDIYPPIIEKQIFAEVQSLMVKKRKFCQKRKTRKKPQLLQGKLICPLCKHHMSDNRVCSNGKTYSYYYCSVGTNYSRQDRAYHSYRLRSTDVERKVTETIHDIFKSEIFQKYFIKAVVRHFSTNKKIKGDGKHSINHKQIFRQFENGDLTVEQLRERLVLVSDRSTSKNGQRKMKLSLWLEMFSRLERDGFIDLIVNSVIIDQRKNIKSILLVKGKFDLIRLKKELL</sequence>
<evidence type="ECO:0000313" key="9">
    <source>
        <dbReference type="Proteomes" id="UP000051621"/>
    </source>
</evidence>
<protein>
    <submittedName>
        <fullName evidence="8">Uncharacterized protein</fullName>
    </submittedName>
</protein>
<keyword evidence="3" id="KW-0233">DNA recombination</keyword>
<dbReference type="GO" id="GO:0003677">
    <property type="term" value="F:DNA binding"/>
    <property type="evidence" value="ECO:0007669"/>
    <property type="project" value="UniProtKB-KW"/>
</dbReference>
<dbReference type="SMART" id="SM00857">
    <property type="entry name" value="Resolvase"/>
    <property type="match status" value="1"/>
</dbReference>
<dbReference type="InterPro" id="IPR050639">
    <property type="entry name" value="SSR_resolvase"/>
</dbReference>